<evidence type="ECO:0000313" key="2">
    <source>
        <dbReference type="EMBL" id="RZI47072.1"/>
    </source>
</evidence>
<evidence type="ECO:0000313" key="3">
    <source>
        <dbReference type="Proteomes" id="UP000293550"/>
    </source>
</evidence>
<dbReference type="AlphaFoldDB" id="A0A4Q7DJZ3"/>
<reference evidence="2 3" key="1">
    <citation type="submission" date="2018-10" db="EMBL/GenBank/DDBJ databases">
        <title>An updated phylogeny of the Alphaproteobacteria reveals that the parasitic Rickettsiales and Holosporales have independent origins.</title>
        <authorList>
            <person name="Munoz-Gomez S.A."/>
            <person name="Hess S."/>
            <person name="Burger G."/>
            <person name="Lang B.F."/>
            <person name="Susko E."/>
            <person name="Slamovits C.H."/>
            <person name="Roger A.J."/>
        </authorList>
    </citation>
    <scope>NUCLEOTIDE SEQUENCE [LARGE SCALE GENOMIC DNA]</scope>
    <source>
        <strain evidence="2">HOLO01</strain>
    </source>
</reference>
<dbReference type="Gene3D" id="3.90.70.10">
    <property type="entry name" value="Cysteine proteinases"/>
    <property type="match status" value="1"/>
</dbReference>
<feature type="chain" id="PRO_5020414002" description="Peptidase C39-like domain-containing protein" evidence="1">
    <location>
        <begin position="23"/>
        <end position="270"/>
    </location>
</feature>
<gene>
    <name evidence="2" type="ORF">EQU50_00345</name>
</gene>
<organism evidence="2 3">
    <name type="scientific">Candidatus Finniella inopinata</name>
    <dbReference type="NCBI Taxonomy" id="1696036"/>
    <lineage>
        <taxon>Bacteria</taxon>
        <taxon>Pseudomonadati</taxon>
        <taxon>Pseudomonadota</taxon>
        <taxon>Alphaproteobacteria</taxon>
        <taxon>Holosporales</taxon>
        <taxon>Candidatus Paracaedibacteraceae</taxon>
        <taxon>Candidatus Finniella</taxon>
    </lineage>
</organism>
<dbReference type="Proteomes" id="UP000293550">
    <property type="component" value="Unassembled WGS sequence"/>
</dbReference>
<dbReference type="RefSeq" id="WP_130153185.1">
    <property type="nucleotide sequence ID" value="NZ_SCFB01000001.1"/>
</dbReference>
<dbReference type="EMBL" id="SCFB01000001">
    <property type="protein sequence ID" value="RZI47072.1"/>
    <property type="molecule type" value="Genomic_DNA"/>
</dbReference>
<protein>
    <recommendedName>
        <fullName evidence="4">Peptidase C39-like domain-containing protein</fullName>
    </recommendedName>
</protein>
<accession>A0A4Q7DJZ3</accession>
<comment type="caution">
    <text evidence="2">The sequence shown here is derived from an EMBL/GenBank/DDBJ whole genome shotgun (WGS) entry which is preliminary data.</text>
</comment>
<keyword evidence="3" id="KW-1185">Reference proteome</keyword>
<keyword evidence="1" id="KW-0732">Signal</keyword>
<evidence type="ECO:0008006" key="4">
    <source>
        <dbReference type="Google" id="ProtNLM"/>
    </source>
</evidence>
<feature type="signal peptide" evidence="1">
    <location>
        <begin position="1"/>
        <end position="22"/>
    </location>
</feature>
<evidence type="ECO:0000256" key="1">
    <source>
        <dbReference type="SAM" id="SignalP"/>
    </source>
</evidence>
<name>A0A4Q7DJZ3_9PROT</name>
<proteinExistence type="predicted"/>
<sequence>MRSQKIWFILLLTIIIDHPTYASDAQIDKVQVSGTLPSVLNQNYNDCTINAIASAIEYLTTPKNSSHQSPLYPLKISRSGLYTLAKYSAFSGINDWKKNVYTAWRPDFGVSIGEALITLNKYGCFPENSFKLEDGYFVNGWPYAEQQTPVPPEMLHIASDTSFDGITPSVKPLLLQGSILRKTELCDHQNPYAKVKKHLFYTPIERPKTFAPDFYKHLKDQTQNDNPLVIGISATQDFVGARGDSVIQGNGALARDMHVILVLGIAWRLH</sequence>